<reference evidence="4" key="1">
    <citation type="journal article" date="2017" name="Nature">
        <title>The sunflower genome provides insights into oil metabolism, flowering and Asterid evolution.</title>
        <authorList>
            <person name="Badouin H."/>
            <person name="Gouzy J."/>
            <person name="Grassa C.J."/>
            <person name="Murat F."/>
            <person name="Staton S.E."/>
            <person name="Cottret L."/>
            <person name="Lelandais-Briere C."/>
            <person name="Owens G.L."/>
            <person name="Carrere S."/>
            <person name="Mayjonade B."/>
            <person name="Legrand L."/>
            <person name="Gill N."/>
            <person name="Kane N.C."/>
            <person name="Bowers J.E."/>
            <person name="Hubner S."/>
            <person name="Bellec A."/>
            <person name="Berard A."/>
            <person name="Berges H."/>
            <person name="Blanchet N."/>
            <person name="Boniface M.C."/>
            <person name="Brunel D."/>
            <person name="Catrice O."/>
            <person name="Chaidir N."/>
            <person name="Claudel C."/>
            <person name="Donnadieu C."/>
            <person name="Faraut T."/>
            <person name="Fievet G."/>
            <person name="Helmstetter N."/>
            <person name="King M."/>
            <person name="Knapp S.J."/>
            <person name="Lai Z."/>
            <person name="Le Paslier M.C."/>
            <person name="Lippi Y."/>
            <person name="Lorenzon L."/>
            <person name="Mandel J.R."/>
            <person name="Marage G."/>
            <person name="Marchand G."/>
            <person name="Marquand E."/>
            <person name="Bret-Mestries E."/>
            <person name="Morien E."/>
            <person name="Nambeesan S."/>
            <person name="Nguyen T."/>
            <person name="Pegot-Espagnet P."/>
            <person name="Pouilly N."/>
            <person name="Raftis F."/>
            <person name="Sallet E."/>
            <person name="Schiex T."/>
            <person name="Thomas J."/>
            <person name="Vandecasteele C."/>
            <person name="Vares D."/>
            <person name="Vear F."/>
            <person name="Vautrin S."/>
            <person name="Crespi M."/>
            <person name="Mangin B."/>
            <person name="Burke J.M."/>
            <person name="Salse J."/>
            <person name="Munos S."/>
            <person name="Vincourt P."/>
            <person name="Rieseberg L.H."/>
            <person name="Langlade N.B."/>
        </authorList>
    </citation>
    <scope>NUCLEOTIDE SEQUENCE [LARGE SCALE GENOMIC DNA]</scope>
    <source>
        <strain evidence="4">cv. SF193</strain>
    </source>
</reference>
<gene>
    <name evidence="3" type="ORF">HannXRQ_Chr17g0557381</name>
</gene>
<dbReference type="InterPro" id="IPR029071">
    <property type="entry name" value="Ubiquitin-like_domsf"/>
</dbReference>
<proteinExistence type="predicted"/>
<organism evidence="3 4">
    <name type="scientific">Helianthus annuus</name>
    <name type="common">Common sunflower</name>
    <dbReference type="NCBI Taxonomy" id="4232"/>
    <lineage>
        <taxon>Eukaryota</taxon>
        <taxon>Viridiplantae</taxon>
        <taxon>Streptophyta</taxon>
        <taxon>Embryophyta</taxon>
        <taxon>Tracheophyta</taxon>
        <taxon>Spermatophyta</taxon>
        <taxon>Magnoliopsida</taxon>
        <taxon>eudicotyledons</taxon>
        <taxon>Gunneridae</taxon>
        <taxon>Pentapetalae</taxon>
        <taxon>asterids</taxon>
        <taxon>campanulids</taxon>
        <taxon>Asterales</taxon>
        <taxon>Asteraceae</taxon>
        <taxon>Asteroideae</taxon>
        <taxon>Heliantheae alliance</taxon>
        <taxon>Heliantheae</taxon>
        <taxon>Helianthus</taxon>
    </lineage>
</organism>
<dbReference type="AlphaFoldDB" id="A0A251RS48"/>
<dbReference type="PANTHER" id="PTHR10677">
    <property type="entry name" value="UBIQUILIN"/>
    <property type="match status" value="1"/>
</dbReference>
<accession>A0A251RS48</accession>
<evidence type="ECO:0000259" key="2">
    <source>
        <dbReference type="PROSITE" id="PS50053"/>
    </source>
</evidence>
<dbReference type="SUPFAM" id="SSF54236">
    <property type="entry name" value="Ubiquitin-like"/>
    <property type="match status" value="1"/>
</dbReference>
<dbReference type="Proteomes" id="UP000215914">
    <property type="component" value="Chromosome 17"/>
</dbReference>
<keyword evidence="4" id="KW-1185">Reference proteome</keyword>
<dbReference type="InterPro" id="IPR015496">
    <property type="entry name" value="Ubiquilin"/>
</dbReference>
<dbReference type="EMBL" id="CM007906">
    <property type="protein sequence ID" value="OTF87041.1"/>
    <property type="molecule type" value="Genomic_DNA"/>
</dbReference>
<evidence type="ECO:0000256" key="1">
    <source>
        <dbReference type="SAM" id="Phobius"/>
    </source>
</evidence>
<dbReference type="Pfam" id="PF00240">
    <property type="entry name" value="ubiquitin"/>
    <property type="match status" value="1"/>
</dbReference>
<dbReference type="PROSITE" id="PS50053">
    <property type="entry name" value="UBIQUITIN_2"/>
    <property type="match status" value="1"/>
</dbReference>
<feature type="domain" description="Ubiquitin-like" evidence="2">
    <location>
        <begin position="49"/>
        <end position="110"/>
    </location>
</feature>
<dbReference type="PANTHER" id="PTHR10677:SF55">
    <property type="entry name" value="UBIQUILIN-1-RELATED"/>
    <property type="match status" value="1"/>
</dbReference>
<evidence type="ECO:0000313" key="3">
    <source>
        <dbReference type="EMBL" id="OTF87041.1"/>
    </source>
</evidence>
<keyword evidence="1" id="KW-0812">Transmembrane</keyword>
<name>A0A251RS48_HELAN</name>
<dbReference type="InParanoid" id="A0A251RS48"/>
<dbReference type="STRING" id="4232.A0A251RS48"/>
<keyword evidence="1" id="KW-1133">Transmembrane helix</keyword>
<evidence type="ECO:0000313" key="4">
    <source>
        <dbReference type="Proteomes" id="UP000215914"/>
    </source>
</evidence>
<protein>
    <submittedName>
        <fullName evidence="3">Putative ubiquilin, Ubiquitin-related domain protein</fullName>
    </submittedName>
</protein>
<sequence length="146" mass="16705">MRGCCQHNIGIIAFQSNQIQMTTDENIGQSSSQGKRKWKKKLFFRVSSVNTVQASLELSVESFPVQASLEPSVESFKSVVEQKCDIPAAQQRSIYKGRILKDDQTLKSYDSFLLVIKLFIYLLNEWLCLSLIVFTRSCIFIDERKA</sequence>
<dbReference type="InterPro" id="IPR000626">
    <property type="entry name" value="Ubiquitin-like_dom"/>
</dbReference>
<keyword evidence="1" id="KW-0472">Membrane</keyword>
<feature type="transmembrane region" description="Helical" evidence="1">
    <location>
        <begin position="112"/>
        <end position="135"/>
    </location>
</feature>
<dbReference type="Gene3D" id="3.10.20.90">
    <property type="entry name" value="Phosphatidylinositol 3-kinase Catalytic Subunit, Chain A, domain 1"/>
    <property type="match status" value="1"/>
</dbReference>